<organism evidence="3 4">
    <name type="scientific">Bradyrhizobium shewense</name>
    <dbReference type="NCBI Taxonomy" id="1761772"/>
    <lineage>
        <taxon>Bacteria</taxon>
        <taxon>Pseudomonadati</taxon>
        <taxon>Pseudomonadota</taxon>
        <taxon>Alphaproteobacteria</taxon>
        <taxon>Hyphomicrobiales</taxon>
        <taxon>Nitrobacteraceae</taxon>
        <taxon>Bradyrhizobium</taxon>
    </lineage>
</organism>
<dbReference type="AlphaFoldDB" id="A0A1C3WL72"/>
<feature type="region of interest" description="Disordered" evidence="1">
    <location>
        <begin position="53"/>
        <end position="74"/>
    </location>
</feature>
<accession>A0A1C3WL72</accession>
<evidence type="ECO:0000313" key="4">
    <source>
        <dbReference type="Proteomes" id="UP000199184"/>
    </source>
</evidence>
<reference evidence="4" key="1">
    <citation type="submission" date="2016-08" db="EMBL/GenBank/DDBJ databases">
        <authorList>
            <person name="Varghese N."/>
            <person name="Submissions Spin"/>
        </authorList>
    </citation>
    <scope>NUCLEOTIDE SEQUENCE [LARGE SCALE GENOMIC DNA]</scope>
    <source>
        <strain evidence="4">ERR11</strain>
    </source>
</reference>
<name>A0A1C3WL72_9BRAD</name>
<evidence type="ECO:0000256" key="1">
    <source>
        <dbReference type="SAM" id="MobiDB-lite"/>
    </source>
</evidence>
<sequence length="74" mass="8541">MEQAYAIFANVIEFDQQGMPVNAKYAEHRAAQWIRSYCDRGFQVSPPFESWELELNGPPPREDPKPWSTAGVRK</sequence>
<dbReference type="Pfam" id="PF24725">
    <property type="entry name" value="DUF7677"/>
    <property type="match status" value="1"/>
</dbReference>
<dbReference type="InterPro" id="IPR056094">
    <property type="entry name" value="DUF7677"/>
</dbReference>
<proteinExistence type="predicted"/>
<dbReference type="Proteomes" id="UP000199184">
    <property type="component" value="Unassembled WGS sequence"/>
</dbReference>
<evidence type="ECO:0000313" key="3">
    <source>
        <dbReference type="EMBL" id="SCB40665.1"/>
    </source>
</evidence>
<evidence type="ECO:0000259" key="2">
    <source>
        <dbReference type="Pfam" id="PF24725"/>
    </source>
</evidence>
<dbReference type="EMBL" id="FMAI01000008">
    <property type="protein sequence ID" value="SCB40665.1"/>
    <property type="molecule type" value="Genomic_DNA"/>
</dbReference>
<keyword evidence="4" id="KW-1185">Reference proteome</keyword>
<feature type="domain" description="DUF7677" evidence="2">
    <location>
        <begin position="1"/>
        <end position="55"/>
    </location>
</feature>
<gene>
    <name evidence="3" type="ORF">GA0061098_1008168</name>
</gene>
<protein>
    <recommendedName>
        <fullName evidence="2">DUF7677 domain-containing protein</fullName>
    </recommendedName>
</protein>